<evidence type="ECO:0000256" key="1">
    <source>
        <dbReference type="ARBA" id="ARBA00008558"/>
    </source>
</evidence>
<dbReference type="EMBL" id="BAABBF010000011">
    <property type="protein sequence ID" value="GAA3722659.1"/>
    <property type="molecule type" value="Genomic_DNA"/>
</dbReference>
<name>A0ABP7EQ02_9SPHN</name>
<dbReference type="Proteomes" id="UP001500523">
    <property type="component" value="Unassembled WGS sequence"/>
</dbReference>
<comment type="caution">
    <text evidence="3">The sequence shown here is derived from an EMBL/GenBank/DDBJ whole genome shotgun (WGS) entry which is preliminary data.</text>
</comment>
<accession>A0ABP7EQ02</accession>
<gene>
    <name evidence="3" type="ORF">GCM10022268_33540</name>
</gene>
<dbReference type="PANTHER" id="PTHR15108">
    <property type="entry name" value="N-ACYLGLUCOSAMINE-2-EPIMERASE"/>
    <property type="match status" value="1"/>
</dbReference>
<dbReference type="InterPro" id="IPR008928">
    <property type="entry name" value="6-hairpin_glycosidase_sf"/>
</dbReference>
<dbReference type="InterPro" id="IPR012341">
    <property type="entry name" value="6hp_glycosidase-like_sf"/>
</dbReference>
<dbReference type="Pfam" id="PF07221">
    <property type="entry name" value="GlcNAc_2-epim"/>
    <property type="match status" value="1"/>
</dbReference>
<sequence>MNQVSRISDWLRHAALPLWAEAGIDRAAGGFVERLNWAGTPVLNIPKRVRVQARQIYVYACAHRLGLYPDALAAADQGFDFLIAHACPDGLEAGFVHALTREGGVHSAQRDTYDHAFLLFAFSALYRATGQDRVRAAIDATAHALATRLRHPCGDGYADDDMLGWGRSQNPHMHLLEAFLEAYEATGSTTFLHNAEEIFILFRDRMFDPAHAVLREHYEADWSPATGIRGMIVEPGHHEEWAWLLHRYARLSGSPVAVEAGALHGFASTHGRLGGSILLCDELNPAGMVRKSSRRSWPQTEALKAELVFAEAAGMESPMADAIVDGLFDHYLVHPVPGAWIDWIDAAGVPIVDYVPASTFYHIFLAFCEYLRVAALHK</sequence>
<dbReference type="InterPro" id="IPR010819">
    <property type="entry name" value="AGE/CE"/>
</dbReference>
<proteinExistence type="inferred from homology"/>
<keyword evidence="2" id="KW-0413">Isomerase</keyword>
<organism evidence="3 4">
    <name type="scientific">Sphingomonas cynarae</name>
    <dbReference type="NCBI Taxonomy" id="930197"/>
    <lineage>
        <taxon>Bacteria</taxon>
        <taxon>Pseudomonadati</taxon>
        <taxon>Pseudomonadota</taxon>
        <taxon>Alphaproteobacteria</taxon>
        <taxon>Sphingomonadales</taxon>
        <taxon>Sphingomonadaceae</taxon>
        <taxon>Sphingomonas</taxon>
    </lineage>
</organism>
<dbReference type="SUPFAM" id="SSF48208">
    <property type="entry name" value="Six-hairpin glycosidases"/>
    <property type="match status" value="1"/>
</dbReference>
<dbReference type="Gene3D" id="1.50.10.10">
    <property type="match status" value="1"/>
</dbReference>
<evidence type="ECO:0000313" key="4">
    <source>
        <dbReference type="Proteomes" id="UP001500523"/>
    </source>
</evidence>
<protein>
    <submittedName>
        <fullName evidence="3">AGE family epimerase/isomerase</fullName>
    </submittedName>
</protein>
<evidence type="ECO:0000313" key="3">
    <source>
        <dbReference type="EMBL" id="GAA3722659.1"/>
    </source>
</evidence>
<comment type="similarity">
    <text evidence="1">Belongs to the N-acylglucosamine 2-epimerase family.</text>
</comment>
<evidence type="ECO:0000256" key="2">
    <source>
        <dbReference type="ARBA" id="ARBA00023235"/>
    </source>
</evidence>
<keyword evidence="4" id="KW-1185">Reference proteome</keyword>
<reference evidence="4" key="1">
    <citation type="journal article" date="2019" name="Int. J. Syst. Evol. Microbiol.">
        <title>The Global Catalogue of Microorganisms (GCM) 10K type strain sequencing project: providing services to taxonomists for standard genome sequencing and annotation.</title>
        <authorList>
            <consortium name="The Broad Institute Genomics Platform"/>
            <consortium name="The Broad Institute Genome Sequencing Center for Infectious Disease"/>
            <person name="Wu L."/>
            <person name="Ma J."/>
        </authorList>
    </citation>
    <scope>NUCLEOTIDE SEQUENCE [LARGE SCALE GENOMIC DNA]</scope>
    <source>
        <strain evidence="4">JCM 17498</strain>
    </source>
</reference>
<dbReference type="RefSeq" id="WP_344694541.1">
    <property type="nucleotide sequence ID" value="NZ_BAABBF010000011.1"/>
</dbReference>